<dbReference type="RefSeq" id="XP_026601195.1">
    <property type="nucleotide sequence ID" value="XM_026750191.1"/>
</dbReference>
<dbReference type="Proteomes" id="UP000256690">
    <property type="component" value="Unassembled WGS sequence"/>
</dbReference>
<proteinExistence type="predicted"/>
<sequence>MHPHADKVVHEVDGYFLHHGRFPNARAKQRFLAAGFSSVVCLYFPLAKNNRIHFACRLLTIFFSVDDFLEEMSFSEGEAYNKKLMRLAAGTTLPDRTVPAEFIFHKLWEGMRARDEELADKILEPMFTFMRAQTDQVRREIVDLRQYLEYREKDVGKSLLSTLMRQVAIVNDICSWEKELRSSRALHQEGAVLCSAVKVLADTTQLGIDASKRVLWAMVREWEGVHEEMAAVLAEEVVRMLSGSMSRDWSV</sequence>
<dbReference type="SUPFAM" id="SSF48576">
    <property type="entry name" value="Terpenoid synthases"/>
    <property type="match status" value="1"/>
</dbReference>
<organism evidence="1 2">
    <name type="scientific">Aspergillus mulundensis</name>
    <dbReference type="NCBI Taxonomy" id="1810919"/>
    <lineage>
        <taxon>Eukaryota</taxon>
        <taxon>Fungi</taxon>
        <taxon>Dikarya</taxon>
        <taxon>Ascomycota</taxon>
        <taxon>Pezizomycotina</taxon>
        <taxon>Eurotiomycetes</taxon>
        <taxon>Eurotiomycetidae</taxon>
        <taxon>Eurotiales</taxon>
        <taxon>Aspergillaceae</taxon>
        <taxon>Aspergillus</taxon>
        <taxon>Aspergillus subgen. Nidulantes</taxon>
    </lineage>
</organism>
<protein>
    <submittedName>
        <fullName evidence="1">Putative aristolochene synthase protein</fullName>
    </submittedName>
</protein>
<evidence type="ECO:0000313" key="2">
    <source>
        <dbReference type="Proteomes" id="UP000256690"/>
    </source>
</evidence>
<gene>
    <name evidence="1" type="ORF">DSM5745_08175</name>
</gene>
<keyword evidence="2" id="KW-1185">Reference proteome</keyword>
<dbReference type="InterPro" id="IPR008949">
    <property type="entry name" value="Isoprenoid_synthase_dom_sf"/>
</dbReference>
<dbReference type="AlphaFoldDB" id="A0A3D8R9X6"/>
<dbReference type="GeneID" id="38118545"/>
<dbReference type="STRING" id="1810919.A0A3D8R9X6"/>
<dbReference type="Gene3D" id="1.10.600.10">
    <property type="entry name" value="Farnesyl Diphosphate Synthase"/>
    <property type="match status" value="1"/>
</dbReference>
<comment type="caution">
    <text evidence="1">The sequence shown here is derived from an EMBL/GenBank/DDBJ whole genome shotgun (WGS) entry which is preliminary data.</text>
</comment>
<dbReference type="EMBL" id="PVWQ01000010">
    <property type="protein sequence ID" value="RDW70664.1"/>
    <property type="molecule type" value="Genomic_DNA"/>
</dbReference>
<evidence type="ECO:0000313" key="1">
    <source>
        <dbReference type="EMBL" id="RDW70664.1"/>
    </source>
</evidence>
<dbReference type="OrthoDB" id="3004402at2759"/>
<accession>A0A3D8R9X6</accession>
<reference evidence="1 2" key="1">
    <citation type="journal article" date="2018" name="IMA Fungus">
        <title>IMA Genome-F 9: Draft genome sequence of Annulohypoxylon stygium, Aspergillus mulundensis, Berkeleyomyces basicola (syn. Thielaviopsis basicola), Ceratocystis smalleyi, two Cercospora beticola strains, Coleophoma cylindrospora, Fusarium fracticaudum, Phialophora cf. hyalina, and Morchella septimelata.</title>
        <authorList>
            <person name="Wingfield B.D."/>
            <person name="Bills G.F."/>
            <person name="Dong Y."/>
            <person name="Huang W."/>
            <person name="Nel W.J."/>
            <person name="Swalarsk-Parry B.S."/>
            <person name="Vaghefi N."/>
            <person name="Wilken P.M."/>
            <person name="An Z."/>
            <person name="de Beer Z.W."/>
            <person name="De Vos L."/>
            <person name="Chen L."/>
            <person name="Duong T.A."/>
            <person name="Gao Y."/>
            <person name="Hammerbacher A."/>
            <person name="Kikkert J.R."/>
            <person name="Li Y."/>
            <person name="Li H."/>
            <person name="Li K."/>
            <person name="Li Q."/>
            <person name="Liu X."/>
            <person name="Ma X."/>
            <person name="Naidoo K."/>
            <person name="Pethybridge S.J."/>
            <person name="Sun J."/>
            <person name="Steenkamp E.T."/>
            <person name="van der Nest M.A."/>
            <person name="van Wyk S."/>
            <person name="Wingfield M.J."/>
            <person name="Xiong C."/>
            <person name="Yue Q."/>
            <person name="Zhang X."/>
        </authorList>
    </citation>
    <scope>NUCLEOTIDE SEQUENCE [LARGE SCALE GENOMIC DNA]</scope>
    <source>
        <strain evidence="1 2">DSM 5745</strain>
    </source>
</reference>
<name>A0A3D8R9X6_9EURO</name>